<dbReference type="PROSITE" id="PS50112">
    <property type="entry name" value="PAS"/>
    <property type="match status" value="2"/>
</dbReference>
<dbReference type="CDD" id="cd16922">
    <property type="entry name" value="HATPase_EvgS-ArcB-TorS-like"/>
    <property type="match status" value="1"/>
</dbReference>
<proteinExistence type="inferred from homology"/>
<dbReference type="SUPFAM" id="SSF52172">
    <property type="entry name" value="CheY-like"/>
    <property type="match status" value="1"/>
</dbReference>
<dbReference type="SMART" id="SM00091">
    <property type="entry name" value="PAS"/>
    <property type="match status" value="3"/>
</dbReference>
<evidence type="ECO:0000256" key="8">
    <source>
        <dbReference type="ARBA" id="ARBA00022679"/>
    </source>
</evidence>
<keyword evidence="9" id="KW-0812">Transmembrane</keyword>
<evidence type="ECO:0000256" key="3">
    <source>
        <dbReference type="ARBA" id="ARBA00006402"/>
    </source>
</evidence>
<dbReference type="InterPro" id="IPR001789">
    <property type="entry name" value="Sig_transdc_resp-reg_receiver"/>
</dbReference>
<dbReference type="PANTHER" id="PTHR45339">
    <property type="entry name" value="HYBRID SIGNAL TRANSDUCTION HISTIDINE KINASE J"/>
    <property type="match status" value="1"/>
</dbReference>
<dbReference type="SMART" id="SM00448">
    <property type="entry name" value="REC"/>
    <property type="match status" value="1"/>
</dbReference>
<feature type="domain" description="Histidine kinase" evidence="21">
    <location>
        <begin position="426"/>
        <end position="647"/>
    </location>
</feature>
<dbReference type="InterPro" id="IPR001610">
    <property type="entry name" value="PAC"/>
</dbReference>
<comment type="subunit">
    <text evidence="17">At low DSF concentrations, interacts with RpfF.</text>
</comment>
<keyword evidence="7 20" id="KW-0597">Phosphoprotein</keyword>
<dbReference type="InterPro" id="IPR003661">
    <property type="entry name" value="HisK_dim/P_dom"/>
</dbReference>
<evidence type="ECO:0000256" key="13">
    <source>
        <dbReference type="ARBA" id="ARBA00022989"/>
    </source>
</evidence>
<dbReference type="HOGENOM" id="CLU_000445_114_15_9"/>
<keyword evidence="13" id="KW-1133">Transmembrane helix</keyword>
<keyword evidence="8" id="KW-0808">Transferase</keyword>
<dbReference type="InterPro" id="IPR036097">
    <property type="entry name" value="HisK_dim/P_sf"/>
</dbReference>
<evidence type="ECO:0000256" key="10">
    <source>
        <dbReference type="ARBA" id="ARBA00022741"/>
    </source>
</evidence>
<keyword evidence="6" id="KW-1003">Cell membrane</keyword>
<comment type="catalytic activity">
    <reaction evidence="1">
        <text>ATP + protein L-histidine = ADP + protein N-phospho-L-histidine.</text>
        <dbReference type="EC" id="2.7.13.3"/>
    </reaction>
</comment>
<dbReference type="AlphaFoldDB" id="H5XSZ2"/>
<keyword evidence="26" id="KW-1185">Reference proteome</keyword>
<dbReference type="SUPFAM" id="SSF47384">
    <property type="entry name" value="Homodimeric domain of signal transducing histidine kinase"/>
    <property type="match status" value="1"/>
</dbReference>
<evidence type="ECO:0000256" key="18">
    <source>
        <dbReference type="ARBA" id="ARBA00068150"/>
    </source>
</evidence>
<dbReference type="Gene3D" id="1.10.287.130">
    <property type="match status" value="1"/>
</dbReference>
<dbReference type="Pfam" id="PF13426">
    <property type="entry name" value="PAS_9"/>
    <property type="match status" value="2"/>
</dbReference>
<evidence type="ECO:0000256" key="9">
    <source>
        <dbReference type="ARBA" id="ARBA00022692"/>
    </source>
</evidence>
<dbReference type="Gene3D" id="3.40.50.2300">
    <property type="match status" value="1"/>
</dbReference>
<dbReference type="RefSeq" id="WP_007779626.1">
    <property type="nucleotide sequence ID" value="NZ_CM001441.1"/>
</dbReference>
<evidence type="ECO:0000313" key="25">
    <source>
        <dbReference type="EMBL" id="EHQ87955.1"/>
    </source>
</evidence>
<dbReference type="GO" id="GO:0005524">
    <property type="term" value="F:ATP binding"/>
    <property type="evidence" value="ECO:0007669"/>
    <property type="project" value="UniProtKB-KW"/>
</dbReference>
<accession>H5XSZ2</accession>
<sequence length="908" mass="103295">MEISCREDKADNFQIIFNSSPIGMFVLNDRSLIEMINNSGLRFFDKQREDVLGKRFGNSFLCKCSLEDDRGGGFGLQCQYCELNIAVKQAIDLEKPTSDMEFCKIFIQDENELELWFRASINPIMIGGKRRVVVELVDITDSKNKEIAMIKSKDYYQKLLDDLPALIWKTDKEGRNDYFNKTWLKFTGLDLRYALKHSWLESLHPEDVERCSKLFKDAILSRRPFEIEHRRRYKQPGQYRWCITSGKPYFGLQGEFAGFIGIVYDITDRQLALESSRKYHVLLESAREIILFLDTEGQIIEANNAAVKAYGYKREELLSLKVFDLRENNEVTAQQLQEANNKGIYFETIHRRKNDSTFPVNVSSQGTMLGNKRVIVSIIRDITERKQAEMALRASEEKHRILSARYHALFMKADAANRAKSEFLANMSHEIRTPINGMIGMIDLTLLTSLNQEQKENLDIAKTCADSLLKIINDILDFSKMEAGKLTIENIGFDIKDLLEETIKMHTLLAAKKGLRLDYACSPTIPRILVGDPIRLKQILNNLLNNAVKFTLYGRVTLSVRELTSVDDKIELMFSVTDSGIGIAEEDQSRLFRTFSQVDGSITRKYGGTGLGLVISKQLVQKMGGTIGFKSKKGSGSSFYFTLKFTSSGESSKQAHLETGVTPVAKPLKILIVEDDKVNLKVLSLMLKGKGHFVDTASNGSEALLLHGRTQYDAIFMDIQMPIMDGIEATKHIRQREGVSRHTPIIALTAYALKGDKEKFLSCGMDEYIPKPINMETLFTILEQVVEKEIMHNIPSPEFMGDEIRINESGKVLNLKPEPFRCIDRPAIEEEIFRKVEQLMSALTTRDISVIEEIAHRIKVNCNLLEADEAKTYAFKIELAARRGTIDEVIKYSLLLKNHVEVYKKSGL</sequence>
<evidence type="ECO:0000259" key="21">
    <source>
        <dbReference type="PROSITE" id="PS50109"/>
    </source>
</evidence>
<dbReference type="Pfam" id="PF00072">
    <property type="entry name" value="Response_reg"/>
    <property type="match status" value="1"/>
</dbReference>
<comment type="subcellular location">
    <subcellularLocation>
        <location evidence="2">Cell membrane</location>
        <topology evidence="2">Multi-pass membrane protein</topology>
    </subcellularLocation>
</comment>
<evidence type="ECO:0000256" key="5">
    <source>
        <dbReference type="ARBA" id="ARBA00018672"/>
    </source>
</evidence>
<evidence type="ECO:0000256" key="20">
    <source>
        <dbReference type="PROSITE-ProRule" id="PRU00169"/>
    </source>
</evidence>
<dbReference type="Proteomes" id="UP000005104">
    <property type="component" value="Chromosome"/>
</dbReference>
<keyword evidence="12" id="KW-0067">ATP-binding</keyword>
<dbReference type="FunFam" id="3.30.565.10:FF:000010">
    <property type="entry name" value="Sensor histidine kinase RcsC"/>
    <property type="match status" value="1"/>
</dbReference>
<dbReference type="CDD" id="cd00082">
    <property type="entry name" value="HisKA"/>
    <property type="match status" value="1"/>
</dbReference>
<evidence type="ECO:0000256" key="12">
    <source>
        <dbReference type="ARBA" id="ARBA00022840"/>
    </source>
</evidence>
<evidence type="ECO:0000256" key="14">
    <source>
        <dbReference type="ARBA" id="ARBA00023012"/>
    </source>
</evidence>
<dbReference type="Pfam" id="PF00512">
    <property type="entry name" value="HisKA"/>
    <property type="match status" value="1"/>
</dbReference>
<keyword evidence="15" id="KW-0472">Membrane</keyword>
<dbReference type="SMART" id="SM00387">
    <property type="entry name" value="HATPase_c"/>
    <property type="match status" value="1"/>
</dbReference>
<feature type="domain" description="PAS" evidence="23">
    <location>
        <begin position="275"/>
        <end position="319"/>
    </location>
</feature>
<keyword evidence="11" id="KW-0418">Kinase</keyword>
<dbReference type="GO" id="GO:0005886">
    <property type="term" value="C:plasma membrane"/>
    <property type="evidence" value="ECO:0007669"/>
    <property type="project" value="UniProtKB-SubCell"/>
</dbReference>
<dbReference type="GO" id="GO:0000155">
    <property type="term" value="F:phosphorelay sensor kinase activity"/>
    <property type="evidence" value="ECO:0007669"/>
    <property type="project" value="InterPro"/>
</dbReference>
<dbReference type="InterPro" id="IPR035965">
    <property type="entry name" value="PAS-like_dom_sf"/>
</dbReference>
<evidence type="ECO:0000259" key="22">
    <source>
        <dbReference type="PROSITE" id="PS50110"/>
    </source>
</evidence>
<dbReference type="Gene3D" id="3.30.450.20">
    <property type="entry name" value="PAS domain"/>
    <property type="match status" value="3"/>
</dbReference>
<dbReference type="SMART" id="SM00388">
    <property type="entry name" value="HisKA"/>
    <property type="match status" value="1"/>
</dbReference>
<gene>
    <name evidence="25" type="ORF">DesyoDRAFT_0779</name>
</gene>
<comment type="similarity">
    <text evidence="3">In the N-terminal section; belongs to the phytochrome family.</text>
</comment>
<protein>
    <recommendedName>
        <fullName evidence="19">Circadian input-output histidine kinase CikA</fullName>
        <ecNumber evidence="4">2.7.13.3</ecNumber>
    </recommendedName>
    <alternativeName>
        <fullName evidence="18">Sensory/regulatory protein RpfC</fullName>
    </alternativeName>
    <alternativeName>
        <fullName evidence="5">Stage 0 sporulation protein A homolog</fullName>
    </alternativeName>
</protein>
<dbReference type="NCBIfam" id="TIGR00229">
    <property type="entry name" value="sensory_box"/>
    <property type="match status" value="2"/>
</dbReference>
<evidence type="ECO:0000256" key="19">
    <source>
        <dbReference type="ARBA" id="ARBA00074306"/>
    </source>
</evidence>
<evidence type="ECO:0000256" key="4">
    <source>
        <dbReference type="ARBA" id="ARBA00012438"/>
    </source>
</evidence>
<evidence type="ECO:0000256" key="16">
    <source>
        <dbReference type="ARBA" id="ARBA00024867"/>
    </source>
</evidence>
<feature type="modified residue" description="4-aspartylphosphate" evidence="20">
    <location>
        <position position="718"/>
    </location>
</feature>
<dbReference type="CDD" id="cd00130">
    <property type="entry name" value="PAS"/>
    <property type="match status" value="2"/>
</dbReference>
<feature type="domain" description="PAS" evidence="23">
    <location>
        <begin position="152"/>
        <end position="222"/>
    </location>
</feature>
<dbReference type="InterPro" id="IPR005467">
    <property type="entry name" value="His_kinase_dom"/>
</dbReference>
<dbReference type="SUPFAM" id="SSF55874">
    <property type="entry name" value="ATPase domain of HSP90 chaperone/DNA topoisomerase II/histidine kinase"/>
    <property type="match status" value="1"/>
</dbReference>
<dbReference type="Pfam" id="PF08447">
    <property type="entry name" value="PAS_3"/>
    <property type="match status" value="1"/>
</dbReference>
<evidence type="ECO:0000259" key="24">
    <source>
        <dbReference type="PROSITE" id="PS50113"/>
    </source>
</evidence>
<keyword evidence="10" id="KW-0547">Nucleotide-binding</keyword>
<dbReference type="STRING" id="768710.DesyoDRAFT_0779"/>
<evidence type="ECO:0000256" key="2">
    <source>
        <dbReference type="ARBA" id="ARBA00004651"/>
    </source>
</evidence>
<dbReference type="InterPro" id="IPR000700">
    <property type="entry name" value="PAS-assoc_C"/>
</dbReference>
<dbReference type="SUPFAM" id="SSF55785">
    <property type="entry name" value="PYP-like sensor domain (PAS domain)"/>
    <property type="match status" value="3"/>
</dbReference>
<organism evidence="25 26">
    <name type="scientific">Desulfosporosinus youngiae DSM 17734</name>
    <dbReference type="NCBI Taxonomy" id="768710"/>
    <lineage>
        <taxon>Bacteria</taxon>
        <taxon>Bacillati</taxon>
        <taxon>Bacillota</taxon>
        <taxon>Clostridia</taxon>
        <taxon>Eubacteriales</taxon>
        <taxon>Desulfitobacteriaceae</taxon>
        <taxon>Desulfosporosinus</taxon>
    </lineage>
</organism>
<reference evidence="25 26" key="1">
    <citation type="submission" date="2011-11" db="EMBL/GenBank/DDBJ databases">
        <title>The Noncontiguous Finished genome of Desulfosporosinus youngiae DSM 17734.</title>
        <authorList>
            <consortium name="US DOE Joint Genome Institute (JGI-PGF)"/>
            <person name="Lucas S."/>
            <person name="Han J."/>
            <person name="Lapidus A."/>
            <person name="Cheng J.-F."/>
            <person name="Goodwin L."/>
            <person name="Pitluck S."/>
            <person name="Peters L."/>
            <person name="Ovchinnikova G."/>
            <person name="Lu M."/>
            <person name="Land M.L."/>
            <person name="Hauser L."/>
            <person name="Pester M."/>
            <person name="Spring S."/>
            <person name="Ollivier B."/>
            <person name="Rattei T."/>
            <person name="Klenk H.-P."/>
            <person name="Wagner M."/>
            <person name="Loy A."/>
            <person name="Woyke T.J."/>
        </authorList>
    </citation>
    <scope>NUCLEOTIDE SEQUENCE [LARGE SCALE GENOMIC DNA]</scope>
    <source>
        <strain evidence="25 26">DSM 17734</strain>
    </source>
</reference>
<dbReference type="InterPro" id="IPR036890">
    <property type="entry name" value="HATPase_C_sf"/>
</dbReference>
<dbReference type="InterPro" id="IPR036641">
    <property type="entry name" value="HPT_dom_sf"/>
</dbReference>
<dbReference type="FunFam" id="1.10.287.130:FF:000002">
    <property type="entry name" value="Two-component osmosensing histidine kinase"/>
    <property type="match status" value="1"/>
</dbReference>
<keyword evidence="14" id="KW-0902">Two-component regulatory system</keyword>
<evidence type="ECO:0000313" key="26">
    <source>
        <dbReference type="Proteomes" id="UP000005104"/>
    </source>
</evidence>
<evidence type="ECO:0000256" key="11">
    <source>
        <dbReference type="ARBA" id="ARBA00022777"/>
    </source>
</evidence>
<evidence type="ECO:0000256" key="6">
    <source>
        <dbReference type="ARBA" id="ARBA00022475"/>
    </source>
</evidence>
<dbReference type="CDD" id="cd17546">
    <property type="entry name" value="REC_hyHK_CKI1_RcsC-like"/>
    <property type="match status" value="1"/>
</dbReference>
<evidence type="ECO:0000259" key="23">
    <source>
        <dbReference type="PROSITE" id="PS50112"/>
    </source>
</evidence>
<dbReference type="PROSITE" id="PS50109">
    <property type="entry name" value="HIS_KIN"/>
    <property type="match status" value="1"/>
</dbReference>
<dbReference type="InterPro" id="IPR003594">
    <property type="entry name" value="HATPase_dom"/>
</dbReference>
<dbReference type="PANTHER" id="PTHR45339:SF1">
    <property type="entry name" value="HYBRID SIGNAL TRANSDUCTION HISTIDINE KINASE J"/>
    <property type="match status" value="1"/>
</dbReference>
<evidence type="ECO:0000256" key="7">
    <source>
        <dbReference type="ARBA" id="ARBA00022553"/>
    </source>
</evidence>
<dbReference type="eggNOG" id="COG4251">
    <property type="taxonomic scope" value="Bacteria"/>
</dbReference>
<dbReference type="InterPro" id="IPR013655">
    <property type="entry name" value="PAS_fold_3"/>
</dbReference>
<comment type="function">
    <text evidence="16">May play the central regulatory role in sporulation. It may be an element of the effector pathway responsible for the activation of sporulation genes in response to nutritional stress. Spo0A may act in concert with spo0H (a sigma factor) to control the expression of some genes that are critical to the sporulation process.</text>
</comment>
<dbReference type="EC" id="2.7.13.3" evidence="4"/>
<dbReference type="Pfam" id="PF02518">
    <property type="entry name" value="HATPase_c"/>
    <property type="match status" value="1"/>
</dbReference>
<dbReference type="SUPFAM" id="SSF47226">
    <property type="entry name" value="Histidine-containing phosphotransfer domain, HPT domain"/>
    <property type="match status" value="1"/>
</dbReference>
<dbReference type="eggNOG" id="COG5002">
    <property type="taxonomic scope" value="Bacteria"/>
</dbReference>
<evidence type="ECO:0000256" key="15">
    <source>
        <dbReference type="ARBA" id="ARBA00023136"/>
    </source>
</evidence>
<dbReference type="InterPro" id="IPR004358">
    <property type="entry name" value="Sig_transdc_His_kin-like_C"/>
</dbReference>
<dbReference type="SMART" id="SM00086">
    <property type="entry name" value="PAC"/>
    <property type="match status" value="3"/>
</dbReference>
<dbReference type="PROSITE" id="PS50110">
    <property type="entry name" value="RESPONSE_REGULATORY"/>
    <property type="match status" value="1"/>
</dbReference>
<dbReference type="InterPro" id="IPR011006">
    <property type="entry name" value="CheY-like_superfamily"/>
</dbReference>
<name>H5XSZ2_9FIRM</name>
<feature type="domain" description="Response regulatory" evidence="22">
    <location>
        <begin position="669"/>
        <end position="786"/>
    </location>
</feature>
<dbReference type="Gene3D" id="3.30.565.10">
    <property type="entry name" value="Histidine kinase-like ATPase, C-terminal domain"/>
    <property type="match status" value="1"/>
</dbReference>
<dbReference type="EMBL" id="CM001441">
    <property type="protein sequence ID" value="EHQ87955.1"/>
    <property type="molecule type" value="Genomic_DNA"/>
</dbReference>
<evidence type="ECO:0000256" key="17">
    <source>
        <dbReference type="ARBA" id="ARBA00064003"/>
    </source>
</evidence>
<feature type="domain" description="PAC" evidence="24">
    <location>
        <begin position="223"/>
        <end position="278"/>
    </location>
</feature>
<dbReference type="PRINTS" id="PR00344">
    <property type="entry name" value="BCTRLSENSOR"/>
</dbReference>
<dbReference type="PROSITE" id="PS50113">
    <property type="entry name" value="PAC"/>
    <property type="match status" value="1"/>
</dbReference>
<dbReference type="InterPro" id="IPR000014">
    <property type="entry name" value="PAS"/>
</dbReference>
<evidence type="ECO:0000256" key="1">
    <source>
        <dbReference type="ARBA" id="ARBA00000085"/>
    </source>
</evidence>